<feature type="region of interest" description="Disordered" evidence="1">
    <location>
        <begin position="1"/>
        <end position="41"/>
    </location>
</feature>
<sequence length="656" mass="71519">MRLGPAQAQDPYRASGPRPNPLFSGGPAELPPTKSAPLSMTSPAWASIPAWAPHTPHSCAWARPRRKTRAAAANAGTGAGLARPRLAAAAGVGADAGSGAGRRTSIVGLGPANMGPADMDPFSSNAGAMIKSSIVGLGPANTDPFSSNAGGMVKSATIQELNPGLQPQQGFGSSWDFRPPRAMIKSSTIQELIPGPQPQQRFGSSWDFPRALSSPRARGGGDHRASEHPVPRPEPPDLWRERGMLALGMLALGVICLGRGQFPTWARRKSRIELVHPDACRFHTDNDPLFNHEHGGRPPRLPASGTQPGTTPSLARTGNSGRDPYRAAGPRPNPLFSGKPLKLLRLSRLLNIGAYSSDNSFEANTSDKSSTMQALLPPPTVAARKPAKKSSPIVLIPNVFREVARSIRAQEQAAEVRWLTSPFKKLSGLYYNQEREVDPSARGRPFDPVRVDNRYDCGHPFEHMISVLKKLPWSQTTMITVAQRHAVMWSAHSGLPLRRTVPSGPSSPGISSKGFISREEMTMLVKNVECPQRSPYARDCPQRPFEHMMSVLVKLVECPQRSPFAKDCPQRPIEEMAILMKHVERPQRPIEEMTMLVKHVDCPQRPFEHMISVLKKLPWNQTAMITVAQRNAPYRSCVGLVCLLQEVYLSQGFTSV</sequence>
<dbReference type="RefSeq" id="XP_030996649.1">
    <property type="nucleotide sequence ID" value="XM_031139526.1"/>
</dbReference>
<protein>
    <submittedName>
        <fullName evidence="2">Uncharacterized protein</fullName>
    </submittedName>
</protein>
<feature type="region of interest" description="Disordered" evidence="1">
    <location>
        <begin position="189"/>
        <end position="237"/>
    </location>
</feature>
<feature type="region of interest" description="Disordered" evidence="1">
    <location>
        <begin position="290"/>
        <end position="332"/>
    </location>
</feature>
<evidence type="ECO:0000256" key="1">
    <source>
        <dbReference type="SAM" id="MobiDB-lite"/>
    </source>
</evidence>
<dbReference type="OrthoDB" id="336240at2759"/>
<dbReference type="STRING" id="1093900.A0A507BDT7"/>
<dbReference type="AlphaFoldDB" id="A0A507BDT7"/>
<name>A0A507BDT7_9PEZI</name>
<feature type="compositionally biased region" description="Polar residues" evidence="1">
    <location>
        <begin position="304"/>
        <end position="320"/>
    </location>
</feature>
<reference evidence="2 3" key="1">
    <citation type="submission" date="2019-06" db="EMBL/GenBank/DDBJ databases">
        <title>Draft genome sequence of the filamentous fungus Phialemoniopsis curvata isolated from diesel fuel.</title>
        <authorList>
            <person name="Varaljay V.A."/>
            <person name="Lyon W.J."/>
            <person name="Crouch A.L."/>
            <person name="Drake C.E."/>
            <person name="Hollomon J.M."/>
            <person name="Nadeau L.J."/>
            <person name="Nunn H.S."/>
            <person name="Stevenson B.S."/>
            <person name="Bojanowski C.L."/>
            <person name="Crookes-Goodson W.J."/>
        </authorList>
    </citation>
    <scope>NUCLEOTIDE SEQUENCE [LARGE SCALE GENOMIC DNA]</scope>
    <source>
        <strain evidence="2 3">D216</strain>
    </source>
</reference>
<dbReference type="InParanoid" id="A0A507BDT7"/>
<evidence type="ECO:0000313" key="3">
    <source>
        <dbReference type="Proteomes" id="UP000319257"/>
    </source>
</evidence>
<dbReference type="EMBL" id="SKBQ01000025">
    <property type="protein sequence ID" value="TPX14938.1"/>
    <property type="molecule type" value="Genomic_DNA"/>
</dbReference>
<keyword evidence="3" id="KW-1185">Reference proteome</keyword>
<gene>
    <name evidence="2" type="ORF">E0L32_005047</name>
</gene>
<feature type="compositionally biased region" description="Basic and acidic residues" evidence="1">
    <location>
        <begin position="219"/>
        <end position="237"/>
    </location>
</feature>
<evidence type="ECO:0000313" key="2">
    <source>
        <dbReference type="EMBL" id="TPX14938.1"/>
    </source>
</evidence>
<organism evidence="2 3">
    <name type="scientific">Thyridium curvatum</name>
    <dbReference type="NCBI Taxonomy" id="1093900"/>
    <lineage>
        <taxon>Eukaryota</taxon>
        <taxon>Fungi</taxon>
        <taxon>Dikarya</taxon>
        <taxon>Ascomycota</taxon>
        <taxon>Pezizomycotina</taxon>
        <taxon>Sordariomycetes</taxon>
        <taxon>Sordariomycetidae</taxon>
        <taxon>Thyridiales</taxon>
        <taxon>Thyridiaceae</taxon>
        <taxon>Thyridium</taxon>
    </lineage>
</organism>
<accession>A0A507BDT7</accession>
<dbReference type="Proteomes" id="UP000319257">
    <property type="component" value="Unassembled WGS sequence"/>
</dbReference>
<dbReference type="GeneID" id="41972494"/>
<proteinExistence type="predicted"/>
<comment type="caution">
    <text evidence="2">The sequence shown here is derived from an EMBL/GenBank/DDBJ whole genome shotgun (WGS) entry which is preliminary data.</text>
</comment>